<protein>
    <recommendedName>
        <fullName evidence="12">Regulatory protein E2</fullName>
    </recommendedName>
</protein>
<evidence type="ECO:0000313" key="16">
    <source>
        <dbReference type="EMBL" id="AAY32855.1"/>
    </source>
</evidence>
<keyword evidence="7 12" id="KW-0235">DNA replication</keyword>
<feature type="region of interest" description="Disordered" evidence="13">
    <location>
        <begin position="211"/>
        <end position="280"/>
    </location>
</feature>
<evidence type="ECO:0000256" key="6">
    <source>
        <dbReference type="ARBA" id="ARBA00022562"/>
    </source>
</evidence>
<dbReference type="Proteomes" id="UP000114966">
    <property type="component" value="Segment"/>
</dbReference>
<feature type="region of interest" description="DNA-binding domain" evidence="12">
    <location>
        <begin position="294"/>
        <end position="380"/>
    </location>
</feature>
<name>Q1XA73_9PAPI</name>
<keyword evidence="10 12" id="KW-0010">Activator</keyword>
<organism evidence="16 17">
    <name type="scientific">Tursiops truncatus papillomavirus 2</name>
    <dbReference type="NCBI Taxonomy" id="936060"/>
    <lineage>
        <taxon>Viruses</taxon>
        <taxon>Monodnaviria</taxon>
        <taxon>Shotokuvirae</taxon>
        <taxon>Cossaviricota</taxon>
        <taxon>Papovaviricetes</taxon>
        <taxon>Zurhausenvirales</taxon>
        <taxon>Papillomaviridae</taxon>
        <taxon>Firstpapillomavirinae</taxon>
        <taxon>Upsilonpapillomavirus</taxon>
        <taxon>Upsilonpapillomavirus 2</taxon>
    </lineage>
</organism>
<evidence type="ECO:0000256" key="8">
    <source>
        <dbReference type="ARBA" id="ARBA00023015"/>
    </source>
</evidence>
<dbReference type="SUPFAM" id="SSF54957">
    <property type="entry name" value="Viral DNA-binding domain"/>
    <property type="match status" value="1"/>
</dbReference>
<comment type="caution">
    <text evidence="12">Lacks conserved residue(s) required for the propagation of feature annotation.</text>
</comment>
<keyword evidence="9 12" id="KW-0238">DNA-binding</keyword>
<evidence type="ECO:0000256" key="11">
    <source>
        <dbReference type="ARBA" id="ARBA00023163"/>
    </source>
</evidence>
<dbReference type="GO" id="GO:0003700">
    <property type="term" value="F:DNA-binding transcription factor activity"/>
    <property type="evidence" value="ECO:0007669"/>
    <property type="project" value="UniProtKB-UniRule"/>
</dbReference>
<keyword evidence="17" id="KW-1185">Reference proteome</keyword>
<dbReference type="InterPro" id="IPR035975">
    <property type="entry name" value="E2/EBNA1_C_sf"/>
</dbReference>
<dbReference type="InterPro" id="IPR036050">
    <property type="entry name" value="Regulatory_protein_E2_N"/>
</dbReference>
<dbReference type="Pfam" id="PF00508">
    <property type="entry name" value="PPV_E2_N"/>
    <property type="match status" value="1"/>
</dbReference>
<keyword evidence="3 12" id="KW-0678">Repressor</keyword>
<keyword evidence="6 12" id="KW-1048">Host nucleus</keyword>
<feature type="domain" description="Papillomavirus E2 N-terminal" evidence="14">
    <location>
        <begin position="7"/>
        <end position="202"/>
    </location>
</feature>
<dbReference type="InterPro" id="IPR001866">
    <property type="entry name" value="PPV_E2_N"/>
</dbReference>
<dbReference type="GO" id="GO:0000166">
    <property type="term" value="F:nucleotide binding"/>
    <property type="evidence" value="ECO:0007669"/>
    <property type="project" value="UniProtKB-UniRule"/>
</dbReference>
<dbReference type="Gene3D" id="2.170.200.10">
    <property type="entry name" value="Papillomavirus E2 early protein domain"/>
    <property type="match status" value="1"/>
</dbReference>
<evidence type="ECO:0000256" key="1">
    <source>
        <dbReference type="ARBA" id="ARBA00004147"/>
    </source>
</evidence>
<dbReference type="Gene3D" id="1.10.287.30">
    <property type="entry name" value="E2 (early) protein, N terminal domain, subdomain 1"/>
    <property type="match status" value="1"/>
</dbReference>
<dbReference type="GO" id="GO:0042025">
    <property type="term" value="C:host cell nucleus"/>
    <property type="evidence" value="ECO:0007669"/>
    <property type="project" value="UniProtKB-SubCell"/>
</dbReference>
<dbReference type="EMBL" id="AY956402">
    <property type="protein sequence ID" value="AAY32855.1"/>
    <property type="molecule type" value="Genomic_DNA"/>
</dbReference>
<evidence type="ECO:0000259" key="14">
    <source>
        <dbReference type="Pfam" id="PF00508"/>
    </source>
</evidence>
<evidence type="ECO:0000256" key="12">
    <source>
        <dbReference type="HAMAP-Rule" id="MF_04001"/>
    </source>
</evidence>
<evidence type="ECO:0000256" key="2">
    <source>
        <dbReference type="ARBA" id="ARBA00007794"/>
    </source>
</evidence>
<comment type="function">
    <text evidence="12">Plays a role in the initiation of viral DNA replication. A dimer of E2 interacts with a dimer of E1 in order to improve specificity of E1 DNA binding activity. Once the complex recognizes and binds DNA at specific sites, the E2 dimer is removed from DNA. E2 also regulates viral transcription through binding to the E2RE response element (5'-ACCNNNNNNGGT-3') present in multiple copies in the regulatory regions of the viral genome. Activates or represses transcription depending on E2RE's position with regards to proximal promoter elements including the TATA-box. Repression occurs by sterically hindering the assembly of the transcription initiation complex.</text>
</comment>
<dbReference type="OrthoDB" id="15886at10239"/>
<evidence type="ECO:0000256" key="3">
    <source>
        <dbReference type="ARBA" id="ARBA00022491"/>
    </source>
</evidence>
<dbReference type="InterPro" id="IPR042503">
    <property type="entry name" value="Regulatory_protein_E2_N_1"/>
</dbReference>
<dbReference type="GO" id="GO:0003677">
    <property type="term" value="F:DNA binding"/>
    <property type="evidence" value="ECO:0007669"/>
    <property type="project" value="UniProtKB-UniRule"/>
</dbReference>
<dbReference type="RefSeq" id="YP_656476.1">
    <property type="nucleotide sequence ID" value="NC_008184.1"/>
</dbReference>
<evidence type="ECO:0000256" key="10">
    <source>
        <dbReference type="ARBA" id="ARBA00023159"/>
    </source>
</evidence>
<comment type="PTM">
    <text evidence="12">Phosphorylated.</text>
</comment>
<feature type="compositionally biased region" description="Polar residues" evidence="13">
    <location>
        <begin position="243"/>
        <end position="252"/>
    </location>
</feature>
<comment type="similarity">
    <text evidence="2">Belongs to the papillomaviridae E8^E2C protein family.</text>
</comment>
<dbReference type="InterPro" id="IPR033668">
    <property type="entry name" value="Reg_prot_E2"/>
</dbReference>
<accession>Q1XA73</accession>
<dbReference type="GO" id="GO:0006260">
    <property type="term" value="P:DNA replication"/>
    <property type="evidence" value="ECO:0007669"/>
    <property type="project" value="UniProtKB-KW"/>
</dbReference>
<keyword evidence="11 12" id="KW-0804">Transcription</keyword>
<feature type="domain" description="Papillomavirus E2 C-terminal" evidence="15">
    <location>
        <begin position="294"/>
        <end position="373"/>
    </location>
</feature>
<feature type="compositionally biased region" description="Acidic residues" evidence="13">
    <location>
        <begin position="220"/>
        <end position="229"/>
    </location>
</feature>
<dbReference type="GO" id="GO:0006351">
    <property type="term" value="P:DNA-templated transcription"/>
    <property type="evidence" value="ECO:0007669"/>
    <property type="project" value="UniProtKB-UniRule"/>
</dbReference>
<dbReference type="GO" id="GO:0006275">
    <property type="term" value="P:regulation of DNA replication"/>
    <property type="evidence" value="ECO:0007669"/>
    <property type="project" value="UniProtKB-UniRule"/>
</dbReference>
<evidence type="ECO:0000256" key="4">
    <source>
        <dbReference type="ARBA" id="ARBA00022518"/>
    </source>
</evidence>
<proteinExistence type="inferred from homology"/>
<comment type="subcellular location">
    <subcellularLocation>
        <location evidence="1 12">Host nucleus</location>
    </subcellularLocation>
</comment>
<evidence type="ECO:0000313" key="17">
    <source>
        <dbReference type="Proteomes" id="UP000114966"/>
    </source>
</evidence>
<dbReference type="InterPro" id="IPR042504">
    <property type="entry name" value="Regulatory_protein_E2_N_2"/>
</dbReference>
<evidence type="ECO:0000256" key="13">
    <source>
        <dbReference type="SAM" id="MobiDB-lite"/>
    </source>
</evidence>
<dbReference type="GO" id="GO:0039693">
    <property type="term" value="P:viral DNA genome replication"/>
    <property type="evidence" value="ECO:0007669"/>
    <property type="project" value="UniProtKB-UniRule"/>
</dbReference>
<dbReference type="InterPro" id="IPR000427">
    <property type="entry name" value="Papillomavirus_E2_C"/>
</dbReference>
<evidence type="ECO:0000259" key="15">
    <source>
        <dbReference type="Pfam" id="PF00511"/>
    </source>
</evidence>
<comment type="similarity">
    <text evidence="12">Belongs to the papillomaviridae E2 protein family.</text>
</comment>
<keyword evidence="5 12" id="KW-0597">Phosphoprotein</keyword>
<feature type="compositionally biased region" description="Basic residues" evidence="13">
    <location>
        <begin position="253"/>
        <end position="272"/>
    </location>
</feature>
<dbReference type="HAMAP" id="MF_04001">
    <property type="entry name" value="PPV_E2"/>
    <property type="match status" value="1"/>
</dbReference>
<evidence type="ECO:0000256" key="9">
    <source>
        <dbReference type="ARBA" id="ARBA00023125"/>
    </source>
</evidence>
<dbReference type="KEGG" id="vg:5076543"/>
<dbReference type="Pfam" id="PF00511">
    <property type="entry name" value="PPV_E2_C"/>
    <property type="match status" value="1"/>
</dbReference>
<dbReference type="SUPFAM" id="SSF51332">
    <property type="entry name" value="E2 regulatory, transactivation domain"/>
    <property type="match status" value="1"/>
</dbReference>
<dbReference type="Gene3D" id="3.30.70.330">
    <property type="match status" value="1"/>
</dbReference>
<sequence>MEATGAMENLTNHLDVLQETQMEIFEKNSGNISDAVEYWKLMRKEHSLLFLARRNGHVKVGHQMVPPAHVSESSAKDAIGMQLLLEGLQKTEYSTLTWTLSETSKDMYMSPPKETFKKGGTTVTVTYDESGYNCMDYTYWKYVFFQDGDTWTRGQGVCNEKGLAYEKHGQLCYYVTFAEEAVKYGAAKVCDIKWEGKSITNPCCVSRTNIPVTGPLSDNPPDETDEEQQDEPHRCSALPPPTSEQTGSPAKQNSKHLTSHKHRACYKHRGNGRRGYSDSASGRWKQSPYCTEVPALIIRGPPNNVKCYRYRLKQKYPDIFVSCSSTWTWTSSAVREGESNNAHITLTFANTHKREYFLNGIHMPTTMTAHKCTVPSYIIP</sequence>
<evidence type="ECO:0000256" key="5">
    <source>
        <dbReference type="ARBA" id="ARBA00022553"/>
    </source>
</evidence>
<gene>
    <name evidence="12" type="primary">E2</name>
</gene>
<keyword evidence="4 12" id="KW-0244">Early protein</keyword>
<dbReference type="InterPro" id="IPR012677">
    <property type="entry name" value="Nucleotide-bd_a/b_plait_sf"/>
</dbReference>
<keyword evidence="8 12" id="KW-0805">Transcription regulation</keyword>
<reference evidence="16 17" key="1">
    <citation type="journal article" date="2006" name="J. Gen. Virol.">
        <title>Isolation and characterization of the first American bottlenose dolphin papillomavirus: Tursiops truncatus papillomavirus type 2.</title>
        <authorList>
            <person name="Rehtanz M."/>
            <person name="Ghim S.J."/>
            <person name="Rector A."/>
            <person name="Van Ranst M."/>
            <person name="Fair P.A."/>
            <person name="Bossart G.D."/>
            <person name="Jenson A.B."/>
        </authorList>
    </citation>
    <scope>NUCLEOTIDE SEQUENCE [LARGE SCALE GENOMIC DNA]</scope>
</reference>
<comment type="subunit">
    <text evidence="12">Binds DNA as homodimer. Interacts with protein E1; this interaction greatly increases E1 DNA-binding activity. Interacts with protein L1; this interaction enhances E2-dependent replication and transcription activation. Interacts with protein L2; this interaction inhibits E2 transcriptional activity but not DNA replication function E2. Interacts with protein E7; this interaction inhibits E7 oncogenic activity. Interacts with host TAF1; this interaction modulates E2-dependent transcriptional regulation. Interacts with host BRD4; this interaction mediates E2 transcriptional activation function. Additionally, the interaction with host BRD4 on mitotic chromosomes mediates tethering of the viral genome. Interacts with host TOPBP1; this interaction is required for optimal viral DNA replication.</text>
</comment>
<evidence type="ECO:0000256" key="7">
    <source>
        <dbReference type="ARBA" id="ARBA00022705"/>
    </source>
</evidence>